<proteinExistence type="predicted"/>
<feature type="region of interest" description="Disordered" evidence="1">
    <location>
        <begin position="355"/>
        <end position="380"/>
    </location>
</feature>
<dbReference type="GO" id="GO:0003700">
    <property type="term" value="F:DNA-binding transcription factor activity"/>
    <property type="evidence" value="ECO:0007669"/>
    <property type="project" value="InterPro"/>
</dbReference>
<feature type="compositionally biased region" description="Basic residues" evidence="1">
    <location>
        <begin position="364"/>
        <end position="373"/>
    </location>
</feature>
<dbReference type="AlphaFoldDB" id="H2ZIF9"/>
<reference evidence="3" key="1">
    <citation type="submission" date="2003-08" db="EMBL/GenBank/DDBJ databases">
        <authorList>
            <person name="Birren B."/>
            <person name="Nusbaum C."/>
            <person name="Abebe A."/>
            <person name="Abouelleil A."/>
            <person name="Adekoya E."/>
            <person name="Ait-zahra M."/>
            <person name="Allen N."/>
            <person name="Allen T."/>
            <person name="An P."/>
            <person name="Anderson M."/>
            <person name="Anderson S."/>
            <person name="Arachchi H."/>
            <person name="Armbruster J."/>
            <person name="Bachantsang P."/>
            <person name="Baldwin J."/>
            <person name="Barry A."/>
            <person name="Bayul T."/>
            <person name="Blitshsteyn B."/>
            <person name="Bloom T."/>
            <person name="Blye J."/>
            <person name="Boguslavskiy L."/>
            <person name="Borowsky M."/>
            <person name="Boukhgalter B."/>
            <person name="Brunache A."/>
            <person name="Butler J."/>
            <person name="Calixte N."/>
            <person name="Calvo S."/>
            <person name="Camarata J."/>
            <person name="Campo K."/>
            <person name="Chang J."/>
            <person name="Cheshatsang Y."/>
            <person name="Citroen M."/>
            <person name="Collymore A."/>
            <person name="Considine T."/>
            <person name="Cook A."/>
            <person name="Cooke P."/>
            <person name="Corum B."/>
            <person name="Cuomo C."/>
            <person name="David R."/>
            <person name="Dawoe T."/>
            <person name="Degray S."/>
            <person name="Dodge S."/>
            <person name="Dooley K."/>
            <person name="Dorje P."/>
            <person name="Dorjee K."/>
            <person name="Dorris L."/>
            <person name="Duffey N."/>
            <person name="Dupes A."/>
            <person name="Elkins T."/>
            <person name="Engels R."/>
            <person name="Erickson J."/>
            <person name="Farina A."/>
            <person name="Faro S."/>
            <person name="Ferreira P."/>
            <person name="Fischer H."/>
            <person name="Fitzgerald M."/>
            <person name="Foley K."/>
            <person name="Gage D."/>
            <person name="Galagan J."/>
            <person name="Gearin G."/>
            <person name="Gnerre S."/>
            <person name="Gnirke A."/>
            <person name="Goyette A."/>
            <person name="Graham J."/>
            <person name="Grandbois E."/>
            <person name="Gyaltsen K."/>
            <person name="Hafez N."/>
            <person name="Hagopian D."/>
            <person name="Hagos B."/>
            <person name="Hall J."/>
            <person name="Hatcher B."/>
            <person name="Heller A."/>
            <person name="Higgins H."/>
            <person name="Honan T."/>
            <person name="Horn A."/>
            <person name="Houde N."/>
            <person name="Hughes L."/>
            <person name="Hulme W."/>
            <person name="Husby E."/>
            <person name="Iliev I."/>
            <person name="Jaffe D."/>
            <person name="Jones C."/>
            <person name="Kamal M."/>
            <person name="Kamat A."/>
            <person name="Kamvysselis M."/>
            <person name="Karlsson E."/>
            <person name="Kells C."/>
            <person name="Kieu A."/>
            <person name="Kisner P."/>
            <person name="Kodira C."/>
            <person name="Kulbokas E."/>
            <person name="Labutti K."/>
            <person name="Lama D."/>
            <person name="Landers T."/>
            <person name="Leger J."/>
            <person name="Levine S."/>
            <person name="Lewis D."/>
            <person name="Lewis T."/>
            <person name="Lindblad-toh K."/>
            <person name="Liu X."/>
            <person name="Lokyitsang T."/>
            <person name="Lokyitsang Y."/>
            <person name="Lucien O."/>
            <person name="Lui A."/>
            <person name="Ma L.J."/>
            <person name="Mabbitt R."/>
            <person name="Macdonald J."/>
            <person name="Maclean C."/>
            <person name="Major J."/>
            <person name="Manning J."/>
            <person name="Marabella R."/>
            <person name="Maru K."/>
            <person name="Matthews C."/>
            <person name="Mauceli E."/>
            <person name="Mccarthy M."/>
            <person name="Mcdonough S."/>
            <person name="Mcghee T."/>
            <person name="Meldrim J."/>
            <person name="Meneus L."/>
            <person name="Mesirov J."/>
            <person name="Mihalev A."/>
            <person name="Mihova T."/>
            <person name="Mikkelsen T."/>
            <person name="Mlenga V."/>
            <person name="Moru K."/>
            <person name="Mozes J."/>
            <person name="Mulrain L."/>
            <person name="Munson G."/>
            <person name="Naylor J."/>
            <person name="Newes C."/>
            <person name="Nguyen C."/>
            <person name="Nguyen N."/>
            <person name="Nguyen T."/>
            <person name="Nicol R."/>
            <person name="Nielsen C."/>
            <person name="Nizzari M."/>
            <person name="Norbu C."/>
            <person name="Norbu N."/>
            <person name="O'donnell P."/>
            <person name="Okoawo O."/>
            <person name="O'leary S."/>
            <person name="Omotosho B."/>
            <person name="O'neill K."/>
            <person name="Osman S."/>
            <person name="Parker S."/>
            <person name="Perrin D."/>
            <person name="Phunkhang P."/>
            <person name="Piqani B."/>
            <person name="Purcell S."/>
            <person name="Rachupka T."/>
            <person name="Ramasamy U."/>
            <person name="Rameau R."/>
            <person name="Ray V."/>
            <person name="Raymond C."/>
            <person name="Retta R."/>
            <person name="Richardson S."/>
            <person name="Rise C."/>
            <person name="Rodriguez J."/>
            <person name="Rogers J."/>
            <person name="Rogov P."/>
            <person name="Rutman M."/>
            <person name="Schupbach R."/>
            <person name="Seaman C."/>
            <person name="Settipalli S."/>
            <person name="Sharpe T."/>
            <person name="Sheridan J."/>
            <person name="Sherpa N."/>
            <person name="Shi J."/>
            <person name="Smirnov S."/>
            <person name="Smith C."/>
            <person name="Sougnez C."/>
            <person name="Spencer B."/>
            <person name="Stalker J."/>
            <person name="Stange-thomann N."/>
            <person name="Stavropoulos S."/>
            <person name="Stetson K."/>
            <person name="Stone C."/>
            <person name="Stone S."/>
            <person name="Stubbs M."/>
            <person name="Talamas J."/>
            <person name="Tchuinga P."/>
            <person name="Tenzing P."/>
            <person name="Tesfaye S."/>
            <person name="Theodore J."/>
            <person name="Thoulutsang Y."/>
            <person name="Topham K."/>
            <person name="Towey S."/>
            <person name="Tsamla T."/>
            <person name="Tsomo N."/>
            <person name="Vallee D."/>
            <person name="Vassiliev H."/>
            <person name="Venkataraman V."/>
            <person name="Vinson J."/>
            <person name="Vo A."/>
            <person name="Wade C."/>
            <person name="Wang S."/>
            <person name="Wangchuk T."/>
            <person name="Wangdi T."/>
            <person name="Whittaker C."/>
            <person name="Wilkinson J."/>
            <person name="Wu Y."/>
            <person name="Wyman D."/>
            <person name="Yadav S."/>
            <person name="Yang S."/>
            <person name="Yang X."/>
            <person name="Yeager S."/>
            <person name="Yee E."/>
            <person name="Young G."/>
            <person name="Zainoun J."/>
            <person name="Zembeck L."/>
            <person name="Zimmer A."/>
            <person name="Zody M."/>
            <person name="Lander E."/>
        </authorList>
    </citation>
    <scope>NUCLEOTIDE SEQUENCE [LARGE SCALE GENOMIC DNA]</scope>
</reference>
<dbReference type="eggNOG" id="ENOG502QWYS">
    <property type="taxonomic scope" value="Eukaryota"/>
</dbReference>
<evidence type="ECO:0000256" key="1">
    <source>
        <dbReference type="SAM" id="MobiDB-lite"/>
    </source>
</evidence>
<dbReference type="PANTHER" id="PTHR47456:SF6">
    <property type="entry name" value="SI:DKEY-31C13.1"/>
    <property type="match status" value="1"/>
</dbReference>
<accession>H2ZIF9</accession>
<evidence type="ECO:0000313" key="3">
    <source>
        <dbReference type="Proteomes" id="UP000007875"/>
    </source>
</evidence>
<dbReference type="Ensembl" id="ENSCSAVT00000017566.1">
    <property type="protein sequence ID" value="ENSCSAVP00000017375.1"/>
    <property type="gene ID" value="ENSCSAVG00000010235.1"/>
</dbReference>
<dbReference type="HOGENOM" id="CLU_665574_0_0_1"/>
<keyword evidence="3" id="KW-1185">Reference proteome</keyword>
<dbReference type="InterPro" id="IPR029309">
    <property type="entry name" value="CaRF"/>
</dbReference>
<dbReference type="PANTHER" id="PTHR47456">
    <property type="entry name" value="PHD-TYPE DOMAIN-CONTAINING PROTEIN"/>
    <property type="match status" value="1"/>
</dbReference>
<feature type="region of interest" description="Disordered" evidence="1">
    <location>
        <begin position="280"/>
        <end position="302"/>
    </location>
</feature>
<sequence length="413" mass="46487">MSNFTNVETCVKISSSLENVPFDLMDGNQPILDCYESIKWFPSFERAQEAIDQYEASTLTKFILRWKASYDLLKARVRWDTTTQVPYMIIRTIKLECQHAKDRNKLKNDRYKQLTALQRAEENMKKKTYMRTQGSKKANCTATIGISEIVKFPQYKKEEGVAMSTYDQRKNIKSLKLALAIGDESLIGEKACYVAFPSISDHSGHAVGEAAGSLQPLDPRVITKIGELVAAGLTSKKEIKSHLQIYVEQELFKDQKPPSLANRRFFPTIKDIRNHFTSFKKRKLEGSPRKKPAASQPLDEVNIDPSANSISRIANLMNEIQAVSFDATSQDALLQTESDLNATLQNLLNSCGRRRSEVIPSAKPKPRKSKKKRTATEDYDDAVPQKLAKCGSSPHGSRPVITINVECDAEDYA</sequence>
<dbReference type="Proteomes" id="UP000007875">
    <property type="component" value="Unassembled WGS sequence"/>
</dbReference>
<evidence type="ECO:0000313" key="2">
    <source>
        <dbReference type="Ensembl" id="ENSCSAVP00000017375.1"/>
    </source>
</evidence>
<name>H2ZIF9_CIOSA</name>
<dbReference type="InParanoid" id="H2ZIF9"/>
<organism evidence="2 3">
    <name type="scientific">Ciona savignyi</name>
    <name type="common">Pacific transparent sea squirt</name>
    <dbReference type="NCBI Taxonomy" id="51511"/>
    <lineage>
        <taxon>Eukaryota</taxon>
        <taxon>Metazoa</taxon>
        <taxon>Chordata</taxon>
        <taxon>Tunicata</taxon>
        <taxon>Ascidiacea</taxon>
        <taxon>Phlebobranchia</taxon>
        <taxon>Cionidae</taxon>
        <taxon>Ciona</taxon>
    </lineage>
</organism>
<reference evidence="2" key="3">
    <citation type="submission" date="2025-09" db="UniProtKB">
        <authorList>
            <consortium name="Ensembl"/>
        </authorList>
    </citation>
    <scope>IDENTIFICATION</scope>
</reference>
<dbReference type="GeneTree" id="ENSGT00390000013916"/>
<protein>
    <submittedName>
        <fullName evidence="2">Uncharacterized protein</fullName>
    </submittedName>
</protein>
<dbReference type="Pfam" id="PF15299">
    <property type="entry name" value="ALS2CR8"/>
    <property type="match status" value="1"/>
</dbReference>
<reference evidence="2" key="2">
    <citation type="submission" date="2025-08" db="UniProtKB">
        <authorList>
            <consortium name="Ensembl"/>
        </authorList>
    </citation>
    <scope>IDENTIFICATION</scope>
</reference>